<dbReference type="OrthoDB" id="413582at2759"/>
<dbReference type="Gene3D" id="3.30.200.20">
    <property type="entry name" value="Phosphorylase Kinase, domain 1"/>
    <property type="match status" value="1"/>
</dbReference>
<evidence type="ECO:0000259" key="1">
    <source>
        <dbReference type="PROSITE" id="PS50011"/>
    </source>
</evidence>
<reference evidence="3" key="1">
    <citation type="journal article" date="2016" name="Proc. Natl. Acad. Sci. U.S.A.">
        <title>Comparative genomics of biotechnologically important yeasts.</title>
        <authorList>
            <person name="Riley R."/>
            <person name="Haridas S."/>
            <person name="Wolfe K.H."/>
            <person name="Lopes M.R."/>
            <person name="Hittinger C.T."/>
            <person name="Goeker M."/>
            <person name="Salamov A.A."/>
            <person name="Wisecaver J.H."/>
            <person name="Long T.M."/>
            <person name="Calvey C.H."/>
            <person name="Aerts A.L."/>
            <person name="Barry K.W."/>
            <person name="Choi C."/>
            <person name="Clum A."/>
            <person name="Coughlan A.Y."/>
            <person name="Deshpande S."/>
            <person name="Douglass A.P."/>
            <person name="Hanson S.J."/>
            <person name="Klenk H.-P."/>
            <person name="LaButti K.M."/>
            <person name="Lapidus A."/>
            <person name="Lindquist E.A."/>
            <person name="Lipzen A.M."/>
            <person name="Meier-Kolthoff J.P."/>
            <person name="Ohm R.A."/>
            <person name="Otillar R.P."/>
            <person name="Pangilinan J.L."/>
            <person name="Peng Y."/>
            <person name="Rokas A."/>
            <person name="Rosa C.A."/>
            <person name="Scheuner C."/>
            <person name="Sibirny A.A."/>
            <person name="Slot J.C."/>
            <person name="Stielow J.B."/>
            <person name="Sun H."/>
            <person name="Kurtzman C.P."/>
            <person name="Blackwell M."/>
            <person name="Grigoriev I.V."/>
            <person name="Jeffries T.W."/>
        </authorList>
    </citation>
    <scope>NUCLEOTIDE SEQUENCE [LARGE SCALE GENOMIC DNA]</scope>
    <source>
        <strain evidence="3">NRRL Y-1626</strain>
    </source>
</reference>
<dbReference type="Gene3D" id="1.10.510.10">
    <property type="entry name" value="Transferase(Phosphotransferase) domain 1"/>
    <property type="match status" value="1"/>
</dbReference>
<keyword evidence="3" id="KW-1185">Reference proteome</keyword>
<dbReference type="GO" id="GO:0005634">
    <property type="term" value="C:nucleus"/>
    <property type="evidence" value="ECO:0007669"/>
    <property type="project" value="TreeGrafter"/>
</dbReference>
<dbReference type="InterPro" id="IPR011009">
    <property type="entry name" value="Kinase-like_dom_sf"/>
</dbReference>
<dbReference type="SUPFAM" id="SSF56112">
    <property type="entry name" value="Protein kinase-like (PK-like)"/>
    <property type="match status" value="1"/>
</dbReference>
<dbReference type="AlphaFoldDB" id="A0A1B7T8Q0"/>
<dbReference type="GO" id="GO:0004674">
    <property type="term" value="F:protein serine/threonine kinase activity"/>
    <property type="evidence" value="ECO:0007669"/>
    <property type="project" value="TreeGrafter"/>
</dbReference>
<dbReference type="GO" id="GO:0005737">
    <property type="term" value="C:cytoplasm"/>
    <property type="evidence" value="ECO:0007669"/>
    <property type="project" value="TreeGrafter"/>
</dbReference>
<accession>A0A1B7T8Q0</accession>
<dbReference type="PROSITE" id="PS00108">
    <property type="entry name" value="PROTEIN_KINASE_ST"/>
    <property type="match status" value="1"/>
</dbReference>
<dbReference type="InterPro" id="IPR008271">
    <property type="entry name" value="Ser/Thr_kinase_AS"/>
</dbReference>
<organism evidence="2 3">
    <name type="scientific">Hanseniaspora valbyensis NRRL Y-1626</name>
    <dbReference type="NCBI Taxonomy" id="766949"/>
    <lineage>
        <taxon>Eukaryota</taxon>
        <taxon>Fungi</taxon>
        <taxon>Dikarya</taxon>
        <taxon>Ascomycota</taxon>
        <taxon>Saccharomycotina</taxon>
        <taxon>Saccharomycetes</taxon>
        <taxon>Saccharomycodales</taxon>
        <taxon>Saccharomycodaceae</taxon>
        <taxon>Hanseniaspora</taxon>
    </lineage>
</organism>
<dbReference type="PROSITE" id="PS50011">
    <property type="entry name" value="PROTEIN_KINASE_DOM"/>
    <property type="match status" value="1"/>
</dbReference>
<dbReference type="Proteomes" id="UP000092321">
    <property type="component" value="Unassembled WGS sequence"/>
</dbReference>
<dbReference type="GO" id="GO:0005524">
    <property type="term" value="F:ATP binding"/>
    <property type="evidence" value="ECO:0007669"/>
    <property type="project" value="InterPro"/>
</dbReference>
<dbReference type="CDD" id="cd00180">
    <property type="entry name" value="PKc"/>
    <property type="match status" value="1"/>
</dbReference>
<evidence type="ECO:0000313" key="3">
    <source>
        <dbReference type="Proteomes" id="UP000092321"/>
    </source>
</evidence>
<sequence>MSCLDKDYFISLNKRLIKTTHFSEVYELTDRTNETNYCLKSISKSAPKPHSAQKELKIMKLLDETKHKNIIQLLSSWDTLDDIHLLMPFEKETLAEILIPYWKPVIKKKNKTYLSALLHTSYPIENSDKITEQDFFINTTPKELILKITSDLFEGMSYLAQQGIIHRDLKLDNILYSPIEKNFIIIDFGISCFVVKSNENDDEQNFQSDDGITDIATGYYKPIEALLGIKKYDTKVDVWSGMVLLQQLSLEFVCCYNIPVSCYYEAFQETQKNCNNTFFDVRKWIDFICDKNLDKNEYELKYDHNTIKDYNFPSMIADGRVYLDDVLCEGSDIKLLSSIHSIFGCPLQIQFPSAKGINSWLYFFNNLDNPSEKYFLDDLERKLFIKILLFNKFNDNNEFIEKCLLKMCLFEFKDRISYRECIDVFNQSYSLINKE</sequence>
<gene>
    <name evidence="2" type="ORF">HANVADRAFT_4078</name>
</gene>
<comment type="caution">
    <text evidence="2">The sequence shown here is derived from an EMBL/GenBank/DDBJ whole genome shotgun (WGS) entry which is preliminary data.</text>
</comment>
<name>A0A1B7T8Q0_9ASCO</name>
<dbReference type="EMBL" id="LXPE01000234">
    <property type="protein sequence ID" value="OBA25116.1"/>
    <property type="molecule type" value="Genomic_DNA"/>
</dbReference>
<feature type="domain" description="Protein kinase" evidence="1">
    <location>
        <begin position="11"/>
        <end position="432"/>
    </location>
</feature>
<dbReference type="SMART" id="SM00220">
    <property type="entry name" value="S_TKc"/>
    <property type="match status" value="1"/>
</dbReference>
<dbReference type="PANTHER" id="PTHR44167">
    <property type="entry name" value="OVARIAN-SPECIFIC SERINE/THREONINE-PROTEIN KINASE LOK-RELATED"/>
    <property type="match status" value="1"/>
</dbReference>
<keyword evidence="2" id="KW-0808">Transferase</keyword>
<dbReference type="InterPro" id="IPR000719">
    <property type="entry name" value="Prot_kinase_dom"/>
</dbReference>
<dbReference type="Pfam" id="PF00069">
    <property type="entry name" value="Pkinase"/>
    <property type="match status" value="1"/>
</dbReference>
<proteinExistence type="predicted"/>
<protein>
    <submittedName>
        <fullName evidence="2">Kinase-like protein</fullName>
    </submittedName>
</protein>
<keyword evidence="2" id="KW-0418">Kinase</keyword>
<dbReference type="GO" id="GO:0044773">
    <property type="term" value="P:mitotic DNA damage checkpoint signaling"/>
    <property type="evidence" value="ECO:0007669"/>
    <property type="project" value="TreeGrafter"/>
</dbReference>
<dbReference type="PANTHER" id="PTHR44167:SF18">
    <property type="entry name" value="PROTEIN KINASE DOMAIN-CONTAINING PROTEIN"/>
    <property type="match status" value="1"/>
</dbReference>
<evidence type="ECO:0000313" key="2">
    <source>
        <dbReference type="EMBL" id="OBA25116.1"/>
    </source>
</evidence>